<organism evidence="2 3">
    <name type="scientific">Verticillium longisporum</name>
    <name type="common">Verticillium dahliae var. longisporum</name>
    <dbReference type="NCBI Taxonomy" id="100787"/>
    <lineage>
        <taxon>Eukaryota</taxon>
        <taxon>Fungi</taxon>
        <taxon>Dikarya</taxon>
        <taxon>Ascomycota</taxon>
        <taxon>Pezizomycotina</taxon>
        <taxon>Sordariomycetes</taxon>
        <taxon>Hypocreomycetidae</taxon>
        <taxon>Glomerellales</taxon>
        <taxon>Plectosphaerellaceae</taxon>
        <taxon>Verticillium</taxon>
    </lineage>
</organism>
<feature type="region of interest" description="Disordered" evidence="1">
    <location>
        <begin position="45"/>
        <end position="92"/>
    </location>
</feature>
<name>A0A0G4NQI3_VERLO</name>
<accession>A0A0G4NQI3</accession>
<sequence>MLARLLLINPGGQDPLEATETICGRPTTIGIEPAAAQPPSVVAALTSPSTRIGSNAPHCSKSSKSSSEGTPPPPPPPPPAPPADAAPAPAAA</sequence>
<evidence type="ECO:0000313" key="3">
    <source>
        <dbReference type="Proteomes" id="UP000045706"/>
    </source>
</evidence>
<evidence type="ECO:0000256" key="1">
    <source>
        <dbReference type="SAM" id="MobiDB-lite"/>
    </source>
</evidence>
<protein>
    <submittedName>
        <fullName evidence="2">Uncharacterized protein</fullName>
    </submittedName>
</protein>
<gene>
    <name evidence="2" type="ORF">BN1723_008089</name>
</gene>
<dbReference type="AlphaFoldDB" id="A0A0G4NQI3"/>
<proteinExistence type="predicted"/>
<reference evidence="3" key="1">
    <citation type="submission" date="2015-05" db="EMBL/GenBank/DDBJ databases">
        <authorList>
            <person name="Fogelqvist Johan"/>
        </authorList>
    </citation>
    <scope>NUCLEOTIDE SEQUENCE [LARGE SCALE GENOMIC DNA]</scope>
</reference>
<feature type="compositionally biased region" description="Pro residues" evidence="1">
    <location>
        <begin position="70"/>
        <end position="84"/>
    </location>
</feature>
<evidence type="ECO:0000313" key="2">
    <source>
        <dbReference type="EMBL" id="CRK48596.1"/>
    </source>
</evidence>
<dbReference type="Proteomes" id="UP000045706">
    <property type="component" value="Unassembled WGS sequence"/>
</dbReference>
<dbReference type="EMBL" id="CVQI01037717">
    <property type="protein sequence ID" value="CRK48596.1"/>
    <property type="molecule type" value="Genomic_DNA"/>
</dbReference>